<dbReference type="GO" id="GO:0008320">
    <property type="term" value="F:protein transmembrane transporter activity"/>
    <property type="evidence" value="ECO:0007669"/>
    <property type="project" value="TreeGrafter"/>
</dbReference>
<dbReference type="EMBL" id="BTSX01000004">
    <property type="protein sequence ID" value="GMS95891.1"/>
    <property type="molecule type" value="Genomic_DNA"/>
</dbReference>
<comment type="subcellular location">
    <subcellularLocation>
        <location evidence="1">Mitochondrion outer membrane</location>
        <topology evidence="1">Single-pass membrane protein</topology>
    </subcellularLocation>
</comment>
<comment type="similarity">
    <text evidence="2">Belongs to the Tom20 family.</text>
</comment>
<dbReference type="AlphaFoldDB" id="A0AAV5TNI2"/>
<dbReference type="Gene3D" id="1.20.960.10">
    <property type="entry name" value="Mitochondrial outer membrane translocase complex, subunit Tom20 domain"/>
    <property type="match status" value="1"/>
</dbReference>
<keyword evidence="7" id="KW-1133">Transmembrane helix</keyword>
<evidence type="ECO:0000313" key="15">
    <source>
        <dbReference type="Proteomes" id="UP001432027"/>
    </source>
</evidence>
<evidence type="ECO:0000256" key="6">
    <source>
        <dbReference type="ARBA" id="ARBA00022927"/>
    </source>
</evidence>
<dbReference type="InterPro" id="IPR022422">
    <property type="entry name" value="MAS20_rcpt_metazoan"/>
</dbReference>
<evidence type="ECO:0000256" key="9">
    <source>
        <dbReference type="ARBA" id="ARBA00023136"/>
    </source>
</evidence>
<keyword evidence="9" id="KW-0472">Membrane</keyword>
<dbReference type="SUPFAM" id="SSF47157">
    <property type="entry name" value="Mitochondrial import receptor subunit Tom20"/>
    <property type="match status" value="1"/>
</dbReference>
<evidence type="ECO:0000256" key="4">
    <source>
        <dbReference type="ARBA" id="ARBA00022692"/>
    </source>
</evidence>
<evidence type="ECO:0000256" key="13">
    <source>
        <dbReference type="SAM" id="MobiDB-lite"/>
    </source>
</evidence>
<dbReference type="Pfam" id="PF02064">
    <property type="entry name" value="MAS20"/>
    <property type="match status" value="1"/>
</dbReference>
<evidence type="ECO:0000256" key="10">
    <source>
        <dbReference type="ARBA" id="ARBA00040061"/>
    </source>
</evidence>
<reference evidence="14" key="1">
    <citation type="submission" date="2023-10" db="EMBL/GenBank/DDBJ databases">
        <title>Genome assembly of Pristionchus species.</title>
        <authorList>
            <person name="Yoshida K."/>
            <person name="Sommer R.J."/>
        </authorList>
    </citation>
    <scope>NUCLEOTIDE SEQUENCE</scope>
    <source>
        <strain evidence="14">RS0144</strain>
    </source>
</reference>
<feature type="region of interest" description="Disordered" evidence="13">
    <location>
        <begin position="55"/>
        <end position="82"/>
    </location>
</feature>
<feature type="non-terminal residue" evidence="14">
    <location>
        <position position="1"/>
    </location>
</feature>
<feature type="compositionally biased region" description="Polar residues" evidence="13">
    <location>
        <begin position="233"/>
        <end position="247"/>
    </location>
</feature>
<protein>
    <recommendedName>
        <fullName evidence="10">Mitochondrial import receptor subunit TOM20 homolog</fullName>
    </recommendedName>
    <alternativeName>
        <fullName evidence="12">Translocase of outer mitochondrial membrane protein 20</fullName>
    </alternativeName>
</protein>
<evidence type="ECO:0000313" key="14">
    <source>
        <dbReference type="EMBL" id="GMS95891.1"/>
    </source>
</evidence>
<keyword evidence="6" id="KW-0653">Protein transport</keyword>
<dbReference type="GO" id="GO:0006886">
    <property type="term" value="P:intracellular protein transport"/>
    <property type="evidence" value="ECO:0007669"/>
    <property type="project" value="InterPro"/>
</dbReference>
<keyword evidence="8" id="KW-0496">Mitochondrion</keyword>
<dbReference type="Proteomes" id="UP001432027">
    <property type="component" value="Unassembled WGS sequence"/>
</dbReference>
<dbReference type="GO" id="GO:0030150">
    <property type="term" value="P:protein import into mitochondrial matrix"/>
    <property type="evidence" value="ECO:0007669"/>
    <property type="project" value="TreeGrafter"/>
</dbReference>
<comment type="caution">
    <text evidence="14">The sequence shown here is derived from an EMBL/GenBank/DDBJ whole genome shotgun (WGS) entry which is preliminary data.</text>
</comment>
<dbReference type="GO" id="GO:0016031">
    <property type="term" value="P:tRNA import into mitochondrion"/>
    <property type="evidence" value="ECO:0007669"/>
    <property type="project" value="TreeGrafter"/>
</dbReference>
<evidence type="ECO:0000256" key="2">
    <source>
        <dbReference type="ARBA" id="ARBA00005792"/>
    </source>
</evidence>
<accession>A0AAV5TNI2</accession>
<keyword evidence="5" id="KW-1000">Mitochondrion outer membrane</keyword>
<dbReference type="GO" id="GO:0006605">
    <property type="term" value="P:protein targeting"/>
    <property type="evidence" value="ECO:0007669"/>
    <property type="project" value="InterPro"/>
</dbReference>
<dbReference type="PANTHER" id="PTHR12430">
    <property type="entry name" value="MITOCHONDRIAL IMPORT RECEPTOR SUBUNIT TOM20"/>
    <property type="match status" value="1"/>
</dbReference>
<dbReference type="PRINTS" id="PR00351">
    <property type="entry name" value="OM20RECEPTOR"/>
</dbReference>
<evidence type="ECO:0000256" key="1">
    <source>
        <dbReference type="ARBA" id="ARBA00004572"/>
    </source>
</evidence>
<evidence type="ECO:0000256" key="12">
    <source>
        <dbReference type="ARBA" id="ARBA00079364"/>
    </source>
</evidence>
<keyword evidence="15" id="KW-1185">Reference proteome</keyword>
<dbReference type="PRINTS" id="PR01989">
    <property type="entry name" value="EUOM20RECPTR"/>
</dbReference>
<name>A0AAV5TNI2_9BILA</name>
<evidence type="ECO:0000256" key="5">
    <source>
        <dbReference type="ARBA" id="ARBA00022787"/>
    </source>
</evidence>
<keyword evidence="3" id="KW-0813">Transport</keyword>
<dbReference type="GO" id="GO:0030943">
    <property type="term" value="F:mitochondrion targeting sequence binding"/>
    <property type="evidence" value="ECO:0007669"/>
    <property type="project" value="TreeGrafter"/>
</dbReference>
<sequence length="288" mass="31071">FLQVPMAQSMQAGGSTGGLIEWTRSNIGVVASVAGAAFVGFAIYYDSKRRSAPDYKDKIRQKRREKAAARSGARSGANMGNIDVPNPLNPTDMQSFFLQEVQLGEELMAAGNLEEGAEHIANAVIICGQGNQLLSIFQQTLPPDHFALVLEKLPSAKQRLSDRFASAADILEQAANEDRDRIVFTVCTENDDDDTVDDRLSSPLMDPHDLLIHESLPSLPTPGPDEDEDCSGYSRSPGLSPSQSLSDSGVPMAKPDTARCGSRCARPYSAINVGPIVQEMMADDDDLE</sequence>
<proteinExistence type="inferred from homology"/>
<evidence type="ECO:0000256" key="11">
    <source>
        <dbReference type="ARBA" id="ARBA00064251"/>
    </source>
</evidence>
<evidence type="ECO:0000256" key="8">
    <source>
        <dbReference type="ARBA" id="ARBA00023128"/>
    </source>
</evidence>
<gene>
    <name evidence="14" type="ORF">PENTCL1PPCAC_18066</name>
</gene>
<evidence type="ECO:0000256" key="7">
    <source>
        <dbReference type="ARBA" id="ARBA00022989"/>
    </source>
</evidence>
<keyword evidence="4" id="KW-0812">Transmembrane</keyword>
<dbReference type="GO" id="GO:0005742">
    <property type="term" value="C:mitochondrial outer membrane translocase complex"/>
    <property type="evidence" value="ECO:0007669"/>
    <property type="project" value="InterPro"/>
</dbReference>
<dbReference type="InterPro" id="IPR023392">
    <property type="entry name" value="Tom20_dom_sf"/>
</dbReference>
<dbReference type="PANTHER" id="PTHR12430:SF0">
    <property type="entry name" value="TRANSLOCASE OF OUTER MITOCHONDRIAL MEMBRANE 20"/>
    <property type="match status" value="1"/>
</dbReference>
<organism evidence="14 15">
    <name type="scientific">Pristionchus entomophagus</name>
    <dbReference type="NCBI Taxonomy" id="358040"/>
    <lineage>
        <taxon>Eukaryota</taxon>
        <taxon>Metazoa</taxon>
        <taxon>Ecdysozoa</taxon>
        <taxon>Nematoda</taxon>
        <taxon>Chromadorea</taxon>
        <taxon>Rhabditida</taxon>
        <taxon>Rhabditina</taxon>
        <taxon>Diplogasteromorpha</taxon>
        <taxon>Diplogasteroidea</taxon>
        <taxon>Neodiplogasteridae</taxon>
        <taxon>Pristionchus</taxon>
    </lineage>
</organism>
<dbReference type="InterPro" id="IPR002056">
    <property type="entry name" value="MAS20"/>
</dbReference>
<comment type="subunit">
    <text evidence="11">Forms part of the preprotein translocase complex of the outer mitochondrial membrane (TOM complex).</text>
</comment>
<feature type="region of interest" description="Disordered" evidence="13">
    <location>
        <begin position="213"/>
        <end position="264"/>
    </location>
</feature>
<evidence type="ECO:0000256" key="3">
    <source>
        <dbReference type="ARBA" id="ARBA00022448"/>
    </source>
</evidence>
<dbReference type="FunFam" id="1.20.960.10:FF:000004">
    <property type="entry name" value="Mitochondrial import receptor subunit TOM20 homolog"/>
    <property type="match status" value="1"/>
</dbReference>